<protein>
    <submittedName>
        <fullName evidence="1">RusA family crossover junction endodeoxyribonuclease</fullName>
    </submittedName>
</protein>
<sequence>MDEKSSEIVNKGYSFVIPIEPMPAPRARSSKNGGYFNDDYSIWRKRIELWLTEYLSQTKFEMIFYLSGSQEGYKTVRDIKSGQPRDENGRLRGKLRSDFQGWELGLTFVLKRPEGEIRSYPTNKSDLDNMVKGAVDSLFEHPAFKQTGLNDSFIQITKAMKRYTILDSDEVPHIEVTMRYL</sequence>
<proteinExistence type="predicted"/>
<dbReference type="InterPro" id="IPR036614">
    <property type="entry name" value="RusA-like_sf"/>
</dbReference>
<dbReference type="GO" id="GO:0000287">
    <property type="term" value="F:magnesium ion binding"/>
    <property type="evidence" value="ECO:0007669"/>
    <property type="project" value="InterPro"/>
</dbReference>
<dbReference type="Proteomes" id="UP000516446">
    <property type="component" value="Chromosome"/>
</dbReference>
<accession>A0A7H1MJX5</accession>
<dbReference type="SUPFAM" id="SSF103084">
    <property type="entry name" value="Holliday junction resolvase RusA"/>
    <property type="match status" value="1"/>
</dbReference>
<dbReference type="RefSeq" id="WP_038240792.1">
    <property type="nucleotide sequence ID" value="NZ_CP026847.1"/>
</dbReference>
<evidence type="ECO:0000313" key="2">
    <source>
        <dbReference type="Proteomes" id="UP000516446"/>
    </source>
</evidence>
<dbReference type="AlphaFoldDB" id="A0A7H1MJX5"/>
<dbReference type="EMBL" id="CP043431">
    <property type="protein sequence ID" value="QNT63761.1"/>
    <property type="molecule type" value="Genomic_DNA"/>
</dbReference>
<dbReference type="GO" id="GO:0006281">
    <property type="term" value="P:DNA repair"/>
    <property type="evidence" value="ECO:0007669"/>
    <property type="project" value="InterPro"/>
</dbReference>
<evidence type="ECO:0000313" key="1">
    <source>
        <dbReference type="EMBL" id="QNT63761.1"/>
    </source>
</evidence>
<name>A0A7H1MJX5_9LACO</name>
<reference evidence="1 2" key="1">
    <citation type="submission" date="2019-08" db="EMBL/GenBank/DDBJ databases">
        <authorList>
            <person name="Chang H.C."/>
            <person name="Mun S.Y."/>
        </authorList>
    </citation>
    <scope>NUCLEOTIDE SEQUENCE [LARGE SCALE GENOMIC DNA]</scope>
    <source>
        <strain evidence="1 2">SK</strain>
    </source>
</reference>
<dbReference type="Gene3D" id="3.30.1330.70">
    <property type="entry name" value="Holliday junction resolvase RusA"/>
    <property type="match status" value="1"/>
</dbReference>
<organism evidence="1 2">
    <name type="scientific">Weissella koreensis</name>
    <dbReference type="NCBI Taxonomy" id="165096"/>
    <lineage>
        <taxon>Bacteria</taxon>
        <taxon>Bacillati</taxon>
        <taxon>Bacillota</taxon>
        <taxon>Bacilli</taxon>
        <taxon>Lactobacillales</taxon>
        <taxon>Lactobacillaceae</taxon>
        <taxon>Weissella</taxon>
    </lineage>
</organism>
<dbReference type="GO" id="GO:0006310">
    <property type="term" value="P:DNA recombination"/>
    <property type="evidence" value="ECO:0007669"/>
    <property type="project" value="InterPro"/>
</dbReference>
<keyword evidence="2" id="KW-1185">Reference proteome</keyword>
<gene>
    <name evidence="1" type="ORF">FY536_00075</name>
</gene>